<feature type="transmembrane region" description="Helical" evidence="1">
    <location>
        <begin position="32"/>
        <end position="52"/>
    </location>
</feature>
<keyword evidence="1" id="KW-0472">Membrane</keyword>
<dbReference type="EMBL" id="CP115174">
    <property type="protein sequence ID" value="WBO24726.1"/>
    <property type="molecule type" value="Genomic_DNA"/>
</dbReference>
<keyword evidence="1" id="KW-1133">Transmembrane helix</keyword>
<accession>A0ABY7NZB9</accession>
<evidence type="ECO:0000256" key="1">
    <source>
        <dbReference type="SAM" id="Phobius"/>
    </source>
</evidence>
<organism evidence="2 3">
    <name type="scientific">Sphingomonas abietis</name>
    <dbReference type="NCBI Taxonomy" id="3012344"/>
    <lineage>
        <taxon>Bacteria</taxon>
        <taxon>Pseudomonadati</taxon>
        <taxon>Pseudomonadota</taxon>
        <taxon>Alphaproteobacteria</taxon>
        <taxon>Sphingomonadales</taxon>
        <taxon>Sphingomonadaceae</taxon>
        <taxon>Sphingomonas</taxon>
    </lineage>
</organism>
<reference evidence="2 3" key="1">
    <citation type="submission" date="2022-12" db="EMBL/GenBank/DDBJ databases">
        <title>Sphingomonas abieness sp. nov., an endophytic bacterium isolated from Abies koreana.</title>
        <authorList>
            <person name="Jiang L."/>
            <person name="Lee J."/>
        </authorList>
    </citation>
    <scope>NUCLEOTIDE SEQUENCE [LARGE SCALE GENOMIC DNA]</scope>
    <source>
        <strain evidence="3">PAMB 00755</strain>
    </source>
</reference>
<dbReference type="RefSeq" id="WP_270079346.1">
    <property type="nucleotide sequence ID" value="NZ_CP115174.1"/>
</dbReference>
<keyword evidence="1" id="KW-0812">Transmembrane</keyword>
<evidence type="ECO:0000313" key="2">
    <source>
        <dbReference type="EMBL" id="WBO24726.1"/>
    </source>
</evidence>
<protein>
    <recommendedName>
        <fullName evidence="4">Protoheme IX farnesyltransferase</fullName>
    </recommendedName>
</protein>
<name>A0ABY7NZB9_9SPHN</name>
<dbReference type="Proteomes" id="UP001210865">
    <property type="component" value="Chromosome"/>
</dbReference>
<evidence type="ECO:0008006" key="4">
    <source>
        <dbReference type="Google" id="ProtNLM"/>
    </source>
</evidence>
<keyword evidence="3" id="KW-1185">Reference proteome</keyword>
<sequence>MPRHDPVPDPEPPAAPILDYAAEIRRRQRARAIITALLLFAFVVLVYAISIAKMVK</sequence>
<proteinExistence type="predicted"/>
<evidence type="ECO:0000313" key="3">
    <source>
        <dbReference type="Proteomes" id="UP001210865"/>
    </source>
</evidence>
<gene>
    <name evidence="2" type="ORF">PBT88_02075</name>
</gene>